<dbReference type="Proteomes" id="UP001212997">
    <property type="component" value="Unassembled WGS sequence"/>
</dbReference>
<evidence type="ECO:0008006" key="3">
    <source>
        <dbReference type="Google" id="ProtNLM"/>
    </source>
</evidence>
<dbReference type="PANTHER" id="PTHR33099">
    <property type="entry name" value="FE2OG DIOXYGENASE DOMAIN-CONTAINING PROTEIN"/>
    <property type="match status" value="1"/>
</dbReference>
<proteinExistence type="predicted"/>
<dbReference type="AlphaFoldDB" id="A0AAD5VE25"/>
<accession>A0AAD5VE25</accession>
<organism evidence="1 2">
    <name type="scientific">Meripilus lineatus</name>
    <dbReference type="NCBI Taxonomy" id="2056292"/>
    <lineage>
        <taxon>Eukaryota</taxon>
        <taxon>Fungi</taxon>
        <taxon>Dikarya</taxon>
        <taxon>Basidiomycota</taxon>
        <taxon>Agaricomycotina</taxon>
        <taxon>Agaricomycetes</taxon>
        <taxon>Polyporales</taxon>
        <taxon>Meripilaceae</taxon>
        <taxon>Meripilus</taxon>
    </lineage>
</organism>
<name>A0AAD5VE25_9APHY</name>
<dbReference type="Gene3D" id="2.60.120.620">
    <property type="entry name" value="q2cbj1_9rhob like domain"/>
    <property type="match status" value="1"/>
</dbReference>
<reference evidence="1" key="1">
    <citation type="submission" date="2022-07" db="EMBL/GenBank/DDBJ databases">
        <title>Genome Sequence of Physisporinus lineatus.</title>
        <authorList>
            <person name="Buettner E."/>
        </authorList>
    </citation>
    <scope>NUCLEOTIDE SEQUENCE</scope>
    <source>
        <strain evidence="1">VT162</strain>
    </source>
</reference>
<sequence length="418" mass="47147">MLEKLEALRAAIVEKHNWRSGVIDIDPENLILFYGKDHEAKRIDFNSVTMEELDHLANTCDPAFASPEGEDNLDGNCLLAMTVTDILEGGGSEESFKDARAEVYKLNVHGKDSFFKGHEDPPRGERMFGSLVIIFKTPHEGGSLIVRTQEEEWVFDSAKAVAEHEGPCVGYVAFYGDVEHEFTPVTAGYRVRLTYRLFHAPAARATFRHRRRDDTRDIYWPLKALIGDPLILPNGGYLGFGLNREYPIPRHYSAQEGYLFVIRNLKGSDAALIRAIKALSIVPHYRVAISTKSMGEDDIYILAENFSVDVNCLDIGARGMHDSIQRKRELGGRYLDPRWATRMYQNRDPDDDFFKGTDPPLDILWVTRLEDHTTLSTPVIGDDESSLEYLCAKICVIAFIGPFGSRNDPSPSQIGFRD</sequence>
<dbReference type="PANTHER" id="PTHR33099:SF7">
    <property type="entry name" value="MYND-TYPE DOMAIN-CONTAINING PROTEIN"/>
    <property type="match status" value="1"/>
</dbReference>
<protein>
    <recommendedName>
        <fullName evidence="3">Prolyl 4-hydroxylase alpha subunit Fe(2+) 2OG dioxygenase domain-containing protein</fullName>
    </recommendedName>
</protein>
<comment type="caution">
    <text evidence="1">The sequence shown here is derived from an EMBL/GenBank/DDBJ whole genome shotgun (WGS) entry which is preliminary data.</text>
</comment>
<dbReference type="EMBL" id="JANAWD010000004">
    <property type="protein sequence ID" value="KAJ3492022.1"/>
    <property type="molecule type" value="Genomic_DNA"/>
</dbReference>
<keyword evidence="2" id="KW-1185">Reference proteome</keyword>
<evidence type="ECO:0000313" key="2">
    <source>
        <dbReference type="Proteomes" id="UP001212997"/>
    </source>
</evidence>
<evidence type="ECO:0000313" key="1">
    <source>
        <dbReference type="EMBL" id="KAJ3492022.1"/>
    </source>
</evidence>
<gene>
    <name evidence="1" type="ORF">NLI96_g266</name>
</gene>